<keyword evidence="4 6" id="KW-1133">Transmembrane helix</keyword>
<evidence type="ECO:0000313" key="8">
    <source>
        <dbReference type="Proteomes" id="UP000176355"/>
    </source>
</evidence>
<evidence type="ECO:0000313" key="7">
    <source>
        <dbReference type="EMBL" id="OHA43413.1"/>
    </source>
</evidence>
<dbReference type="EMBL" id="MHSL01000024">
    <property type="protein sequence ID" value="OHA43413.1"/>
    <property type="molecule type" value="Genomic_DNA"/>
</dbReference>
<dbReference type="GO" id="GO:0016780">
    <property type="term" value="F:phosphotransferase activity, for other substituted phosphate groups"/>
    <property type="evidence" value="ECO:0007669"/>
    <property type="project" value="InterPro"/>
</dbReference>
<keyword evidence="3 6" id="KW-0812">Transmembrane</keyword>
<keyword evidence="2" id="KW-0808">Transferase</keyword>
<evidence type="ECO:0000256" key="6">
    <source>
        <dbReference type="SAM" id="Phobius"/>
    </source>
</evidence>
<gene>
    <name evidence="7" type="ORF">A3G03_01185</name>
</gene>
<feature type="transmembrane region" description="Helical" evidence="6">
    <location>
        <begin position="284"/>
        <end position="302"/>
    </location>
</feature>
<comment type="subcellular location">
    <subcellularLocation>
        <location evidence="1">Membrane</location>
        <topology evidence="1">Multi-pass membrane protein</topology>
    </subcellularLocation>
</comment>
<feature type="transmembrane region" description="Helical" evidence="6">
    <location>
        <begin position="205"/>
        <end position="223"/>
    </location>
</feature>
<dbReference type="GO" id="GO:0044038">
    <property type="term" value="P:cell wall macromolecule biosynthetic process"/>
    <property type="evidence" value="ECO:0007669"/>
    <property type="project" value="TreeGrafter"/>
</dbReference>
<keyword evidence="5 6" id="KW-0472">Membrane</keyword>
<sequence length="356" mass="39299">MIIDIVKVFLPAAVAFFIGIALTPLWTNFLYRRQMWKKKAGKIDLDGKETKIFNELHKDREINTPRMGGVIIWFSAALTMLLFWLLAKIFPGDISTKIDFMSRNQTWIPLFTLLLGGLIGLVDDWLEIRGNGSHIAGGLSLKKRLILVSLIALAAAFWFYFKLDVAAIGLPYIGDFQIGWLFIPLFVLVILGLYSGGIIDGIDGLAGGVFAAMFSAYAIIAFQQNQINLAAFCAVLVGGILAFLWFNIPPARFYMSETGTMGLTITLGVVAFMTDSLGEGRGLIALPIVALPLVATTLSTIIQVLSKKYRGKKVFLVAPIHHHFEALGWPPYKVTMRFWILSVVFAIVGAIVALLR</sequence>
<name>A0A1G2P581_9BACT</name>
<organism evidence="7 8">
    <name type="scientific">Candidatus Taylorbacteria bacterium RIFCSPLOWO2_12_FULL_44_15c</name>
    <dbReference type="NCBI Taxonomy" id="1802333"/>
    <lineage>
        <taxon>Bacteria</taxon>
        <taxon>Candidatus Tayloriibacteriota</taxon>
    </lineage>
</organism>
<dbReference type="STRING" id="1802333.A3G03_01185"/>
<dbReference type="Pfam" id="PF00953">
    <property type="entry name" value="Glycos_transf_4"/>
    <property type="match status" value="1"/>
</dbReference>
<dbReference type="GO" id="GO:0071555">
    <property type="term" value="P:cell wall organization"/>
    <property type="evidence" value="ECO:0007669"/>
    <property type="project" value="TreeGrafter"/>
</dbReference>
<feature type="transmembrane region" description="Helical" evidence="6">
    <location>
        <begin position="338"/>
        <end position="355"/>
    </location>
</feature>
<protein>
    <recommendedName>
        <fullName evidence="9">Phospho-N-acetylmuramoyl-pentapeptide-transferase</fullName>
    </recommendedName>
</protein>
<dbReference type="InterPro" id="IPR000715">
    <property type="entry name" value="Glycosyl_transferase_4"/>
</dbReference>
<feature type="transmembrane region" description="Helical" evidence="6">
    <location>
        <begin position="12"/>
        <end position="31"/>
    </location>
</feature>
<dbReference type="AlphaFoldDB" id="A0A1G2P581"/>
<evidence type="ECO:0000256" key="1">
    <source>
        <dbReference type="ARBA" id="ARBA00004141"/>
    </source>
</evidence>
<evidence type="ECO:0000256" key="4">
    <source>
        <dbReference type="ARBA" id="ARBA00022989"/>
    </source>
</evidence>
<evidence type="ECO:0000256" key="2">
    <source>
        <dbReference type="ARBA" id="ARBA00022679"/>
    </source>
</evidence>
<dbReference type="GO" id="GO:0005886">
    <property type="term" value="C:plasma membrane"/>
    <property type="evidence" value="ECO:0007669"/>
    <property type="project" value="TreeGrafter"/>
</dbReference>
<evidence type="ECO:0000256" key="3">
    <source>
        <dbReference type="ARBA" id="ARBA00022692"/>
    </source>
</evidence>
<feature type="transmembrane region" description="Helical" evidence="6">
    <location>
        <begin position="107"/>
        <end position="125"/>
    </location>
</feature>
<comment type="caution">
    <text evidence="7">The sequence shown here is derived from an EMBL/GenBank/DDBJ whole genome shotgun (WGS) entry which is preliminary data.</text>
</comment>
<feature type="transmembrane region" description="Helical" evidence="6">
    <location>
        <begin position="173"/>
        <end position="193"/>
    </location>
</feature>
<dbReference type="PANTHER" id="PTHR22926:SF5">
    <property type="entry name" value="PHOSPHO-N-ACETYLMURAMOYL-PENTAPEPTIDE-TRANSFERASE HOMOLOG"/>
    <property type="match status" value="1"/>
</dbReference>
<proteinExistence type="predicted"/>
<evidence type="ECO:0000256" key="5">
    <source>
        <dbReference type="ARBA" id="ARBA00023136"/>
    </source>
</evidence>
<dbReference type="PANTHER" id="PTHR22926">
    <property type="entry name" value="PHOSPHO-N-ACETYLMURAMOYL-PENTAPEPTIDE-TRANSFERASE"/>
    <property type="match status" value="1"/>
</dbReference>
<evidence type="ECO:0008006" key="9">
    <source>
        <dbReference type="Google" id="ProtNLM"/>
    </source>
</evidence>
<feature type="transmembrane region" description="Helical" evidence="6">
    <location>
        <begin position="260"/>
        <end position="278"/>
    </location>
</feature>
<feature type="transmembrane region" description="Helical" evidence="6">
    <location>
        <begin position="145"/>
        <end position="161"/>
    </location>
</feature>
<feature type="transmembrane region" description="Helical" evidence="6">
    <location>
        <begin position="229"/>
        <end position="248"/>
    </location>
</feature>
<feature type="transmembrane region" description="Helical" evidence="6">
    <location>
        <begin position="67"/>
        <end position="87"/>
    </location>
</feature>
<reference evidence="7 8" key="1">
    <citation type="journal article" date="2016" name="Nat. Commun.">
        <title>Thousands of microbial genomes shed light on interconnected biogeochemical processes in an aquifer system.</title>
        <authorList>
            <person name="Anantharaman K."/>
            <person name="Brown C.T."/>
            <person name="Hug L.A."/>
            <person name="Sharon I."/>
            <person name="Castelle C.J."/>
            <person name="Probst A.J."/>
            <person name="Thomas B.C."/>
            <person name="Singh A."/>
            <person name="Wilkins M.J."/>
            <person name="Karaoz U."/>
            <person name="Brodie E.L."/>
            <person name="Williams K.H."/>
            <person name="Hubbard S.S."/>
            <person name="Banfield J.F."/>
        </authorList>
    </citation>
    <scope>NUCLEOTIDE SEQUENCE [LARGE SCALE GENOMIC DNA]</scope>
</reference>
<accession>A0A1G2P581</accession>
<dbReference type="Proteomes" id="UP000176355">
    <property type="component" value="Unassembled WGS sequence"/>
</dbReference>